<dbReference type="NCBIfam" id="TIGR00460">
    <property type="entry name" value="fmt"/>
    <property type="match status" value="1"/>
</dbReference>
<evidence type="ECO:0000313" key="8">
    <source>
        <dbReference type="EMBL" id="MCZ0857585.1"/>
    </source>
</evidence>
<dbReference type="Proteomes" id="UP001072034">
    <property type="component" value="Unassembled WGS sequence"/>
</dbReference>
<evidence type="ECO:0000256" key="4">
    <source>
        <dbReference type="ARBA" id="ARBA00022917"/>
    </source>
</evidence>
<name>A0ABT4I776_9ACTO</name>
<accession>A0ABT4I776</accession>
<dbReference type="Pfam" id="PF02911">
    <property type="entry name" value="Formyl_trans_C"/>
    <property type="match status" value="1"/>
</dbReference>
<dbReference type="SUPFAM" id="SSF53328">
    <property type="entry name" value="Formyltransferase"/>
    <property type="match status" value="1"/>
</dbReference>
<comment type="function">
    <text evidence="5">Attaches a formyl group to the free amino group of methionyl-tRNA(fMet). The formyl group appears to play a dual role in the initiator identity of N-formylmethionyl-tRNA by promoting its recognition by IF2 and preventing the misappropriation of this tRNA by the elongation apparatus.</text>
</comment>
<evidence type="ECO:0000313" key="9">
    <source>
        <dbReference type="Proteomes" id="UP001072034"/>
    </source>
</evidence>
<evidence type="ECO:0000256" key="5">
    <source>
        <dbReference type="HAMAP-Rule" id="MF_00182"/>
    </source>
</evidence>
<dbReference type="CDD" id="cd08704">
    <property type="entry name" value="Met_tRNA_FMT_C"/>
    <property type="match status" value="1"/>
</dbReference>
<dbReference type="InterPro" id="IPR041711">
    <property type="entry name" value="Met-tRNA-FMT_N"/>
</dbReference>
<keyword evidence="4 5" id="KW-0648">Protein biosynthesis</keyword>
<keyword evidence="9" id="KW-1185">Reference proteome</keyword>
<evidence type="ECO:0000256" key="2">
    <source>
        <dbReference type="ARBA" id="ARBA00012261"/>
    </source>
</evidence>
<dbReference type="InterPro" id="IPR005793">
    <property type="entry name" value="Formyl_trans_C"/>
</dbReference>
<feature type="binding site" evidence="5">
    <location>
        <begin position="110"/>
        <end position="113"/>
    </location>
    <ligand>
        <name>(6S)-5,6,7,8-tetrahydrofolate</name>
        <dbReference type="ChEBI" id="CHEBI:57453"/>
    </ligand>
</feature>
<dbReference type="PANTHER" id="PTHR11138">
    <property type="entry name" value="METHIONYL-TRNA FORMYLTRANSFERASE"/>
    <property type="match status" value="1"/>
</dbReference>
<dbReference type="HAMAP" id="MF_00182">
    <property type="entry name" value="Formyl_trans"/>
    <property type="match status" value="1"/>
</dbReference>
<dbReference type="PANTHER" id="PTHR11138:SF5">
    <property type="entry name" value="METHIONYL-TRNA FORMYLTRANSFERASE, MITOCHONDRIAL"/>
    <property type="match status" value="1"/>
</dbReference>
<keyword evidence="3 5" id="KW-0808">Transferase</keyword>
<dbReference type="InterPro" id="IPR002376">
    <property type="entry name" value="Formyl_transf_N"/>
</dbReference>
<feature type="domain" description="Formyl transferase N-terminal" evidence="6">
    <location>
        <begin position="3"/>
        <end position="180"/>
    </location>
</feature>
<gene>
    <name evidence="5 8" type="primary">fmt</name>
    <name evidence="8" type="ORF">OHJ16_05960</name>
</gene>
<feature type="domain" description="Formyl transferase C-terminal" evidence="7">
    <location>
        <begin position="205"/>
        <end position="300"/>
    </location>
</feature>
<dbReference type="CDD" id="cd08646">
    <property type="entry name" value="FMT_core_Met-tRNA-FMT_N"/>
    <property type="match status" value="1"/>
</dbReference>
<sequence>MRVLFAGTPGVALPTLRALMNDPEHEVVGVLTRADARKGRGRVLRPSPVAALARAAGLDTRTPATLKDEGTRTWVRDLNAGVAVVVAYGRLVPPPLLEAPEHGWLNLHFSLLPAWRGAAPVQHALIAGDAVTGACVFGLEEGLDTGPVYARLTETIRSTDTAGDLLARLADAGAPLVLDVLRAIARGTAAPEPQAEEGVTLAPALTPADGEIRWTDPARVIDRRVRGVTPAPGARTLYDGARLRLGPVVLAPEVTDLPPGRIRVARHEVLAGTGTCAVRLGEVAPAGRKWMPADAWARGARPPAGAALGARGERLS</sequence>
<comment type="catalytic activity">
    <reaction evidence="5">
        <text>L-methionyl-tRNA(fMet) + (6R)-10-formyltetrahydrofolate = N-formyl-L-methionyl-tRNA(fMet) + (6S)-5,6,7,8-tetrahydrofolate + H(+)</text>
        <dbReference type="Rhea" id="RHEA:24380"/>
        <dbReference type="Rhea" id="RHEA-COMP:9952"/>
        <dbReference type="Rhea" id="RHEA-COMP:9953"/>
        <dbReference type="ChEBI" id="CHEBI:15378"/>
        <dbReference type="ChEBI" id="CHEBI:57453"/>
        <dbReference type="ChEBI" id="CHEBI:78530"/>
        <dbReference type="ChEBI" id="CHEBI:78844"/>
        <dbReference type="ChEBI" id="CHEBI:195366"/>
        <dbReference type="EC" id="2.1.2.9"/>
    </reaction>
</comment>
<dbReference type="InterPro" id="IPR005794">
    <property type="entry name" value="Fmt"/>
</dbReference>
<comment type="caution">
    <text evidence="8">The sequence shown here is derived from an EMBL/GenBank/DDBJ whole genome shotgun (WGS) entry which is preliminary data.</text>
</comment>
<dbReference type="RefSeq" id="WP_268917142.1">
    <property type="nucleotide sequence ID" value="NZ_CP124548.1"/>
</dbReference>
<reference evidence="8" key="1">
    <citation type="submission" date="2022-10" db="EMBL/GenBank/DDBJ databases">
        <title>Genome sequence of Actinomyces israelii ATCC 10048.</title>
        <authorList>
            <person name="Watt R.M."/>
            <person name="Tong W.M."/>
        </authorList>
    </citation>
    <scope>NUCLEOTIDE SEQUENCE</scope>
    <source>
        <strain evidence="8">ATCC 10048</strain>
    </source>
</reference>
<dbReference type="SUPFAM" id="SSF50486">
    <property type="entry name" value="FMT C-terminal domain-like"/>
    <property type="match status" value="1"/>
</dbReference>
<comment type="similarity">
    <text evidence="1 5">Belongs to the Fmt family.</text>
</comment>
<dbReference type="EMBL" id="JAPTMY010000010">
    <property type="protein sequence ID" value="MCZ0857585.1"/>
    <property type="molecule type" value="Genomic_DNA"/>
</dbReference>
<evidence type="ECO:0000259" key="6">
    <source>
        <dbReference type="Pfam" id="PF00551"/>
    </source>
</evidence>
<dbReference type="GO" id="GO:0004479">
    <property type="term" value="F:methionyl-tRNA formyltransferase activity"/>
    <property type="evidence" value="ECO:0007669"/>
    <property type="project" value="UniProtKB-EC"/>
</dbReference>
<dbReference type="EC" id="2.1.2.9" evidence="2 5"/>
<organism evidence="8 9">
    <name type="scientific">Actinomyces israelii</name>
    <dbReference type="NCBI Taxonomy" id="1659"/>
    <lineage>
        <taxon>Bacteria</taxon>
        <taxon>Bacillati</taxon>
        <taxon>Actinomycetota</taxon>
        <taxon>Actinomycetes</taxon>
        <taxon>Actinomycetales</taxon>
        <taxon>Actinomycetaceae</taxon>
        <taxon>Actinomyces</taxon>
    </lineage>
</organism>
<protein>
    <recommendedName>
        <fullName evidence="2 5">Methionyl-tRNA formyltransferase</fullName>
        <ecNumber evidence="2 5">2.1.2.9</ecNumber>
    </recommendedName>
</protein>
<evidence type="ECO:0000259" key="7">
    <source>
        <dbReference type="Pfam" id="PF02911"/>
    </source>
</evidence>
<evidence type="ECO:0000256" key="1">
    <source>
        <dbReference type="ARBA" id="ARBA00010699"/>
    </source>
</evidence>
<dbReference type="InterPro" id="IPR011034">
    <property type="entry name" value="Formyl_transferase-like_C_sf"/>
</dbReference>
<proteinExistence type="inferred from homology"/>
<dbReference type="Gene3D" id="3.40.50.12230">
    <property type="match status" value="1"/>
</dbReference>
<evidence type="ECO:0000256" key="3">
    <source>
        <dbReference type="ARBA" id="ARBA00022679"/>
    </source>
</evidence>
<dbReference type="InterPro" id="IPR036477">
    <property type="entry name" value="Formyl_transf_N_sf"/>
</dbReference>
<dbReference type="InterPro" id="IPR044135">
    <property type="entry name" value="Met-tRNA-FMT_C"/>
</dbReference>
<dbReference type="Pfam" id="PF00551">
    <property type="entry name" value="Formyl_trans_N"/>
    <property type="match status" value="1"/>
</dbReference>